<feature type="transmembrane region" description="Helical" evidence="1">
    <location>
        <begin position="147"/>
        <end position="167"/>
    </location>
</feature>
<keyword evidence="1" id="KW-1133">Transmembrane helix</keyword>
<evidence type="ECO:0000256" key="1">
    <source>
        <dbReference type="SAM" id="Phobius"/>
    </source>
</evidence>
<reference evidence="2" key="1">
    <citation type="submission" date="2023-06" db="EMBL/GenBank/DDBJ databases">
        <authorList>
            <consortium name="Lawrence Berkeley National Laboratory"/>
            <person name="Ahrendt S."/>
            <person name="Sahu N."/>
            <person name="Indic B."/>
            <person name="Wong-Bajracharya J."/>
            <person name="Merenyi Z."/>
            <person name="Ke H.-M."/>
            <person name="Monk M."/>
            <person name="Kocsube S."/>
            <person name="Drula E."/>
            <person name="Lipzen A."/>
            <person name="Balint B."/>
            <person name="Henrissat B."/>
            <person name="Andreopoulos B."/>
            <person name="Martin F.M."/>
            <person name="Harder C.B."/>
            <person name="Rigling D."/>
            <person name="Ford K.L."/>
            <person name="Foster G.D."/>
            <person name="Pangilinan J."/>
            <person name="Papanicolaou A."/>
            <person name="Barry K."/>
            <person name="LaButti K."/>
            <person name="Viragh M."/>
            <person name="Koriabine M."/>
            <person name="Yan M."/>
            <person name="Riley R."/>
            <person name="Champramary S."/>
            <person name="Plett K.L."/>
            <person name="Tsai I.J."/>
            <person name="Slot J."/>
            <person name="Sipos G."/>
            <person name="Plett J."/>
            <person name="Nagy L.G."/>
            <person name="Grigoriev I.V."/>
        </authorList>
    </citation>
    <scope>NUCLEOTIDE SEQUENCE</scope>
    <source>
        <strain evidence="2">CCBAS 213</strain>
    </source>
</reference>
<name>A0AA39JT22_ARMTA</name>
<dbReference type="Proteomes" id="UP001175211">
    <property type="component" value="Unassembled WGS sequence"/>
</dbReference>
<accession>A0AA39JT22</accession>
<dbReference type="RefSeq" id="XP_060326096.1">
    <property type="nucleotide sequence ID" value="XM_060479665.1"/>
</dbReference>
<gene>
    <name evidence="2" type="ORF">EV420DRAFT_1713622</name>
</gene>
<proteinExistence type="predicted"/>
<protein>
    <submittedName>
        <fullName evidence="2">Uncharacterized protein</fullName>
    </submittedName>
</protein>
<keyword evidence="1" id="KW-0812">Transmembrane</keyword>
<dbReference type="GeneID" id="85363213"/>
<keyword evidence="1" id="KW-0472">Membrane</keyword>
<organism evidence="2 3">
    <name type="scientific">Armillaria tabescens</name>
    <name type="common">Ringless honey mushroom</name>
    <name type="synonym">Agaricus tabescens</name>
    <dbReference type="NCBI Taxonomy" id="1929756"/>
    <lineage>
        <taxon>Eukaryota</taxon>
        <taxon>Fungi</taxon>
        <taxon>Dikarya</taxon>
        <taxon>Basidiomycota</taxon>
        <taxon>Agaricomycotina</taxon>
        <taxon>Agaricomycetes</taxon>
        <taxon>Agaricomycetidae</taxon>
        <taxon>Agaricales</taxon>
        <taxon>Marasmiineae</taxon>
        <taxon>Physalacriaceae</taxon>
        <taxon>Desarmillaria</taxon>
    </lineage>
</organism>
<feature type="transmembrane region" description="Helical" evidence="1">
    <location>
        <begin position="64"/>
        <end position="86"/>
    </location>
</feature>
<dbReference type="EMBL" id="JAUEPS010000044">
    <property type="protein sequence ID" value="KAK0447375.1"/>
    <property type="molecule type" value="Genomic_DNA"/>
</dbReference>
<feature type="transmembrane region" description="Helical" evidence="1">
    <location>
        <begin position="30"/>
        <end position="52"/>
    </location>
</feature>
<feature type="transmembrane region" description="Helical" evidence="1">
    <location>
        <begin position="118"/>
        <end position="140"/>
    </location>
</feature>
<sequence length="322" mass="35202">MAAQAALPPDLTDDDIHFILENLDMNLNCMILQALTHGLYTGVLGVTLWSIFRGSTKNASIVRYVMVLAIIALYVLATIALGPLWALTRHVFIDEGQNCYTVFLELDSLNPTVIQTRLVINITACISTFIADSSLIWRCWIVWGRQWLVVIVPALCTILGTVFKGLWTYHSCLDSTNDMETSTFDGSGHGAGIRSYRGVIEALIESAVLYSAVLIIDIVFVARDILSGGYVDILTAAIRGIAPTLLVGRVAAGHARPDDSWQESSTHTVSSLNFGTGSLSTQEGDITQSIELDMTDNIDPGLERNFAPIEEETREARPLDIV</sequence>
<dbReference type="AlphaFoldDB" id="A0AA39JT22"/>
<comment type="caution">
    <text evidence="2">The sequence shown here is derived from an EMBL/GenBank/DDBJ whole genome shotgun (WGS) entry which is preliminary data.</text>
</comment>
<keyword evidence="3" id="KW-1185">Reference proteome</keyword>
<evidence type="ECO:0000313" key="3">
    <source>
        <dbReference type="Proteomes" id="UP001175211"/>
    </source>
</evidence>
<evidence type="ECO:0000313" key="2">
    <source>
        <dbReference type="EMBL" id="KAK0447375.1"/>
    </source>
</evidence>